<feature type="transmembrane region" description="Helical" evidence="1">
    <location>
        <begin position="534"/>
        <end position="560"/>
    </location>
</feature>
<feature type="transmembrane region" description="Helical" evidence="1">
    <location>
        <begin position="263"/>
        <end position="280"/>
    </location>
</feature>
<feature type="transmembrane region" description="Helical" evidence="1">
    <location>
        <begin position="85"/>
        <end position="106"/>
    </location>
</feature>
<sequence>MRVAGETRGLTAVLAAHAPWLLAIAWSVLLLGPALAPGFVLSYDMVWVPDLAVRPDVWGLGTSLPRAVPSDAVVALLDDVVPGMWLQKLVLLGSLAAGGIGAAGLVGDRALVARLAAVTLWIWNPLVVERLVLGQWPVLVGYGVLPWVLLAGRRWRASGRLPVRLGWLVPLGSLSVSTGLVTCLALLAVTGRRRALPAAGLLLAGQAPWLVAGLLHAGDATSAASGAQVFALRGEGLLPAPLAALGLGGVWNAEVVPASREGLVAAVSLCVLAGLCAVGVRSALARVPRHDHWALFACWAVGFGLAVAGWALPGAVGWLAAHVPGGGTLRDGSRLLVLCAPLLVVLVAHGTDVAVTRLRATAAGAAVVSLGVAAVLWPVAVMPDAALGASGRLTAVEYPSAYADLRRVVRDDAPPGDVLVLPLTSYRQPEWNDDHKVLDPTPRVVTRDAVGSDALVVSGVRLPGEDPRVLDAAAALTLSTPGERSAALVRLGFGVVVVDDDRPAAPSVAGTPLLDADGLRAVALDGAEPASAPWWWTALLAVAWAAYAALPSGAIVLGVLRSRRSEADTGS</sequence>
<evidence type="ECO:0000313" key="3">
    <source>
        <dbReference type="Proteomes" id="UP000656804"/>
    </source>
</evidence>
<feature type="transmembrane region" description="Helical" evidence="1">
    <location>
        <begin position="165"/>
        <end position="189"/>
    </location>
</feature>
<feature type="transmembrane region" description="Helical" evidence="1">
    <location>
        <begin position="360"/>
        <end position="380"/>
    </location>
</feature>
<protein>
    <submittedName>
        <fullName evidence="2">Uncharacterized protein</fullName>
    </submittedName>
</protein>
<organism evidence="2 3">
    <name type="scientific">Nocardioides acrostichi</name>
    <dbReference type="NCBI Taxonomy" id="2784339"/>
    <lineage>
        <taxon>Bacteria</taxon>
        <taxon>Bacillati</taxon>
        <taxon>Actinomycetota</taxon>
        <taxon>Actinomycetes</taxon>
        <taxon>Propionibacteriales</taxon>
        <taxon>Nocardioidaceae</taxon>
        <taxon>Nocardioides</taxon>
    </lineage>
</organism>
<keyword evidence="1" id="KW-1133">Transmembrane helix</keyword>
<feature type="transmembrane region" description="Helical" evidence="1">
    <location>
        <begin position="292"/>
        <end position="312"/>
    </location>
</feature>
<dbReference type="EMBL" id="JADIVZ010000003">
    <property type="protein sequence ID" value="MBF4161906.1"/>
    <property type="molecule type" value="Genomic_DNA"/>
</dbReference>
<evidence type="ECO:0000256" key="1">
    <source>
        <dbReference type="SAM" id="Phobius"/>
    </source>
</evidence>
<keyword evidence="1" id="KW-0812">Transmembrane</keyword>
<comment type="caution">
    <text evidence="2">The sequence shown here is derived from an EMBL/GenBank/DDBJ whole genome shotgun (WGS) entry which is preliminary data.</text>
</comment>
<evidence type="ECO:0000313" key="2">
    <source>
        <dbReference type="EMBL" id="MBF4161906.1"/>
    </source>
</evidence>
<feature type="transmembrane region" description="Helical" evidence="1">
    <location>
        <begin position="195"/>
        <end position="218"/>
    </location>
</feature>
<dbReference type="Proteomes" id="UP000656804">
    <property type="component" value="Unassembled WGS sequence"/>
</dbReference>
<gene>
    <name evidence="2" type="ORF">ISG29_09395</name>
</gene>
<keyword evidence="1" id="KW-0472">Membrane</keyword>
<accession>A0A930UXF7</accession>
<reference evidence="2" key="1">
    <citation type="submission" date="2020-11" db="EMBL/GenBank/DDBJ databases">
        <title>Nocardioides sp. CBS4Y-1, whole genome shotgun sequence.</title>
        <authorList>
            <person name="Tuo L."/>
        </authorList>
    </citation>
    <scope>NUCLEOTIDE SEQUENCE</scope>
    <source>
        <strain evidence="2">CBS4Y-1</strain>
    </source>
</reference>
<feature type="transmembrane region" description="Helical" evidence="1">
    <location>
        <begin position="332"/>
        <end position="348"/>
    </location>
</feature>
<dbReference type="AlphaFoldDB" id="A0A930UXF7"/>
<keyword evidence="3" id="KW-1185">Reference proteome</keyword>
<feature type="transmembrane region" description="Helical" evidence="1">
    <location>
        <begin position="12"/>
        <end position="36"/>
    </location>
</feature>
<dbReference type="RefSeq" id="WP_194503151.1">
    <property type="nucleotide sequence ID" value="NZ_JADIVZ010000003.1"/>
</dbReference>
<feature type="transmembrane region" description="Helical" evidence="1">
    <location>
        <begin position="134"/>
        <end position="153"/>
    </location>
</feature>
<name>A0A930UXF7_9ACTN</name>
<proteinExistence type="predicted"/>